<accession>G9YH57</accession>
<evidence type="ECO:0000313" key="2">
    <source>
        <dbReference type="Proteomes" id="UP000005481"/>
    </source>
</evidence>
<dbReference type="AlphaFoldDB" id="G9YH57"/>
<evidence type="ECO:0000313" key="1">
    <source>
        <dbReference type="EMBL" id="EHM41112.1"/>
    </source>
</evidence>
<organism evidence="1 2">
    <name type="scientific">Anaeroglobus geminatus F0357</name>
    <dbReference type="NCBI Taxonomy" id="861450"/>
    <lineage>
        <taxon>Bacteria</taxon>
        <taxon>Bacillati</taxon>
        <taxon>Bacillota</taxon>
        <taxon>Negativicutes</taxon>
        <taxon>Veillonellales</taxon>
        <taxon>Veillonellaceae</taxon>
        <taxon>Anaeroglobus</taxon>
    </lineage>
</organism>
<keyword evidence="2" id="KW-1185">Reference proteome</keyword>
<dbReference type="EMBL" id="AGCJ01000038">
    <property type="protein sequence ID" value="EHM41112.1"/>
    <property type="molecule type" value="Genomic_DNA"/>
</dbReference>
<name>G9YH57_9FIRM</name>
<sequence length="48" mass="5387">MICNKRTGISICSGEYFEITRLQGWAAAIRKKRNCRKKGSSLQDIAAI</sequence>
<comment type="caution">
    <text evidence="1">The sequence shown here is derived from an EMBL/GenBank/DDBJ whole genome shotgun (WGS) entry which is preliminary data.</text>
</comment>
<reference evidence="1 2" key="1">
    <citation type="submission" date="2011-08" db="EMBL/GenBank/DDBJ databases">
        <authorList>
            <person name="Weinstock G."/>
            <person name="Sodergren E."/>
            <person name="Clifton S."/>
            <person name="Fulton L."/>
            <person name="Fulton B."/>
            <person name="Courtney L."/>
            <person name="Fronick C."/>
            <person name="Harrison M."/>
            <person name="Strong C."/>
            <person name="Farmer C."/>
            <person name="Delahaunty K."/>
            <person name="Markovic C."/>
            <person name="Hall O."/>
            <person name="Minx P."/>
            <person name="Tomlinson C."/>
            <person name="Mitreva M."/>
            <person name="Hou S."/>
            <person name="Chen J."/>
            <person name="Wollam A."/>
            <person name="Pepin K.H."/>
            <person name="Johnson M."/>
            <person name="Bhonagiri V."/>
            <person name="Zhang X."/>
            <person name="Suruliraj S."/>
            <person name="Warren W."/>
            <person name="Chinwalla A."/>
            <person name="Mardis E.R."/>
            <person name="Wilson R.K."/>
        </authorList>
    </citation>
    <scope>NUCLEOTIDE SEQUENCE [LARGE SCALE GENOMIC DNA]</scope>
    <source>
        <strain evidence="1 2">F0357</strain>
    </source>
</reference>
<dbReference type="HOGENOM" id="CLU_3148814_0_0_9"/>
<proteinExistence type="predicted"/>
<protein>
    <submittedName>
        <fullName evidence="1">Uncharacterized protein</fullName>
    </submittedName>
</protein>
<gene>
    <name evidence="1" type="ORF">HMPREF0080_00984</name>
</gene>
<dbReference type="Proteomes" id="UP000005481">
    <property type="component" value="Unassembled WGS sequence"/>
</dbReference>
<dbReference type="STRING" id="861450.HMPREF0080_00984"/>